<gene>
    <name evidence="3" type="ORF">JXQ802_LOCUS33967</name>
    <name evidence="2" type="ORF">PYM288_LOCUS22137</name>
</gene>
<name>A0A815JT25_9BILA</name>
<keyword evidence="1" id="KW-0732">Signal</keyword>
<evidence type="ECO:0000313" key="2">
    <source>
        <dbReference type="EMBL" id="CAF1149307.1"/>
    </source>
</evidence>
<accession>A0A815JT25</accession>
<dbReference type="AlphaFoldDB" id="A0A815JT25"/>
<dbReference type="EMBL" id="CAJNOL010001587">
    <property type="protein sequence ID" value="CAF1386465.1"/>
    <property type="molecule type" value="Genomic_DNA"/>
</dbReference>
<keyword evidence="4" id="KW-1185">Reference proteome</keyword>
<reference evidence="3" key="1">
    <citation type="submission" date="2021-02" db="EMBL/GenBank/DDBJ databases">
        <authorList>
            <person name="Nowell W R."/>
        </authorList>
    </citation>
    <scope>NUCLEOTIDE SEQUENCE</scope>
</reference>
<proteinExistence type="predicted"/>
<evidence type="ECO:0000313" key="4">
    <source>
        <dbReference type="Proteomes" id="UP000663870"/>
    </source>
</evidence>
<sequence>MQLTTILAVFFSCLVLFASIGYTNSTVVKNKHSIVRPDPFVKSRNNFVSRHGNLHKLGRRQSVGRAIIESIKQRHKQL</sequence>
<feature type="signal peptide" evidence="1">
    <location>
        <begin position="1"/>
        <end position="25"/>
    </location>
</feature>
<protein>
    <submittedName>
        <fullName evidence="3">Uncharacterized protein</fullName>
    </submittedName>
</protein>
<evidence type="ECO:0000313" key="3">
    <source>
        <dbReference type="EMBL" id="CAF1386465.1"/>
    </source>
</evidence>
<comment type="caution">
    <text evidence="3">The sequence shown here is derived from an EMBL/GenBank/DDBJ whole genome shotgun (WGS) entry which is preliminary data.</text>
</comment>
<dbReference type="Proteomes" id="UP000663854">
    <property type="component" value="Unassembled WGS sequence"/>
</dbReference>
<organism evidence="3 4">
    <name type="scientific">Rotaria sordida</name>
    <dbReference type="NCBI Taxonomy" id="392033"/>
    <lineage>
        <taxon>Eukaryota</taxon>
        <taxon>Metazoa</taxon>
        <taxon>Spiralia</taxon>
        <taxon>Gnathifera</taxon>
        <taxon>Rotifera</taxon>
        <taxon>Eurotatoria</taxon>
        <taxon>Bdelloidea</taxon>
        <taxon>Philodinida</taxon>
        <taxon>Philodinidae</taxon>
        <taxon>Rotaria</taxon>
    </lineage>
</organism>
<feature type="chain" id="PRO_5044132099" evidence="1">
    <location>
        <begin position="26"/>
        <end position="78"/>
    </location>
</feature>
<dbReference type="EMBL" id="CAJNOH010000928">
    <property type="protein sequence ID" value="CAF1149307.1"/>
    <property type="molecule type" value="Genomic_DNA"/>
</dbReference>
<evidence type="ECO:0000256" key="1">
    <source>
        <dbReference type="SAM" id="SignalP"/>
    </source>
</evidence>
<dbReference type="Proteomes" id="UP000663870">
    <property type="component" value="Unassembled WGS sequence"/>
</dbReference>